<dbReference type="Proteomes" id="UP000607653">
    <property type="component" value="Unassembled WGS sequence"/>
</dbReference>
<protein>
    <submittedName>
        <fullName evidence="1">Uncharacterized protein</fullName>
    </submittedName>
</protein>
<reference evidence="1 2" key="1">
    <citation type="journal article" date="2020" name="Mol. Biol. Evol.">
        <title>Distinct Expression and Methylation Patterns for Genes with Different Fates following a Single Whole-Genome Duplication in Flowering Plants.</title>
        <authorList>
            <person name="Shi T."/>
            <person name="Rahmani R.S."/>
            <person name="Gugger P.F."/>
            <person name="Wang M."/>
            <person name="Li H."/>
            <person name="Zhang Y."/>
            <person name="Li Z."/>
            <person name="Wang Q."/>
            <person name="Van de Peer Y."/>
            <person name="Marchal K."/>
            <person name="Chen J."/>
        </authorList>
    </citation>
    <scope>NUCLEOTIDE SEQUENCE [LARGE SCALE GENOMIC DNA]</scope>
    <source>
        <tissue evidence="1">Leaf</tissue>
    </source>
</reference>
<gene>
    <name evidence="1" type="ORF">HUJ06_023254</name>
</gene>
<dbReference type="EMBL" id="DUZY01000001">
    <property type="protein sequence ID" value="DAD21791.1"/>
    <property type="molecule type" value="Genomic_DNA"/>
</dbReference>
<sequence>MKEPDGSYPNFCHNLKKVYIRQDGNYRRHAVQSLSLAVLQGECFGMLGPSGSADRRLPSWNMSHGGYP</sequence>
<organism evidence="1 2">
    <name type="scientific">Nelumbo nucifera</name>
    <name type="common">Sacred lotus</name>
    <dbReference type="NCBI Taxonomy" id="4432"/>
    <lineage>
        <taxon>Eukaryota</taxon>
        <taxon>Viridiplantae</taxon>
        <taxon>Streptophyta</taxon>
        <taxon>Embryophyta</taxon>
        <taxon>Tracheophyta</taxon>
        <taxon>Spermatophyta</taxon>
        <taxon>Magnoliopsida</taxon>
        <taxon>Proteales</taxon>
        <taxon>Nelumbonaceae</taxon>
        <taxon>Nelumbo</taxon>
    </lineage>
</organism>
<dbReference type="AlphaFoldDB" id="A0A822XRL9"/>
<evidence type="ECO:0000313" key="2">
    <source>
        <dbReference type="Proteomes" id="UP000607653"/>
    </source>
</evidence>
<proteinExistence type="predicted"/>
<evidence type="ECO:0000313" key="1">
    <source>
        <dbReference type="EMBL" id="DAD21791.1"/>
    </source>
</evidence>
<name>A0A822XRL9_NELNU</name>
<keyword evidence="2" id="KW-1185">Reference proteome</keyword>
<comment type="caution">
    <text evidence="1">The sequence shown here is derived from an EMBL/GenBank/DDBJ whole genome shotgun (WGS) entry which is preliminary data.</text>
</comment>
<accession>A0A822XRL9</accession>